<evidence type="ECO:0000256" key="2">
    <source>
        <dbReference type="ARBA" id="ARBA00022801"/>
    </source>
</evidence>
<dbReference type="PANTHER" id="PTHR10858">
    <property type="entry name" value="DEOXYRIBONUCLEASE II"/>
    <property type="match status" value="1"/>
</dbReference>
<dbReference type="CDD" id="cd09121">
    <property type="entry name" value="PLDc_DNaseII_2"/>
    <property type="match status" value="1"/>
</dbReference>
<dbReference type="PANTHER" id="PTHR10858:SF23">
    <property type="entry name" value="DEOXYRIBONUCLEASE II"/>
    <property type="match status" value="1"/>
</dbReference>
<keyword evidence="3" id="KW-0732">Signal</keyword>
<dbReference type="RefSeq" id="XP_015517792.1">
    <property type="nucleotide sequence ID" value="XM_015662306.1"/>
</dbReference>
<dbReference type="AlphaFoldDB" id="A0A6J0BU48"/>
<evidence type="ECO:0000256" key="3">
    <source>
        <dbReference type="SAM" id="SignalP"/>
    </source>
</evidence>
<dbReference type="OrthoDB" id="10261598at2759"/>
<reference evidence="5" key="1">
    <citation type="submission" date="2025-04" db="UniProtKB">
        <authorList>
            <consortium name="RefSeq"/>
        </authorList>
    </citation>
    <scope>IDENTIFICATION</scope>
    <source>
        <tissue evidence="6 7">Thorax and Abdomen</tissue>
        <tissue evidence="5">Whole body</tissue>
    </source>
</reference>
<evidence type="ECO:0000313" key="5">
    <source>
        <dbReference type="RefSeq" id="XP_015517792.1"/>
    </source>
</evidence>
<comment type="similarity">
    <text evidence="1">Belongs to the DNase II family.</text>
</comment>
<dbReference type="Proteomes" id="UP000829291">
    <property type="component" value="Chromosome 3"/>
</dbReference>
<dbReference type="CTD" id="48228"/>
<evidence type="ECO:0000313" key="6">
    <source>
        <dbReference type="RefSeq" id="XP_046591125.1"/>
    </source>
</evidence>
<sequence>MLMRTCVVFFVFIVSKLLIGVNTQLQCKDERNLPVDWFVMYKLPKISQSSNDLIRKGLAYVYMTSNTIIDGWKLSKKSIGLESSIPGRTLEPLYHQNNSILWTLYNDHAPNKTATVKYGHSKGVVIADTHQGFWLIHSVPRYPPAPDHSTDPPLRARKERSVDVKSLSDAGYSYPKTGQLYGQSFLCISVDKDQFDLIGMQLMYNEIITYKNNLPEDLTQQYPVLTKAANRIRIKNAPYNHKTSIQSLSGTEFISFAKSDKWEKDLYDEFVAPQLGADLLAETWVHGPGILPSDCSGTKVMNIKSINFPEANVMFTSLQDHSKWAVSNSANKNHNWVCIGDINRASSQLERGGGTVCLNSQNLWTSYRHIVNDVEACPKKWSRF</sequence>
<accession>A0A6J0BU48</accession>
<dbReference type="GO" id="GO:0006309">
    <property type="term" value="P:apoptotic DNA fragmentation"/>
    <property type="evidence" value="ECO:0007669"/>
    <property type="project" value="TreeGrafter"/>
</dbReference>
<name>A0A6J0BU48_NEOLC</name>
<evidence type="ECO:0000313" key="7">
    <source>
        <dbReference type="RefSeq" id="XP_046591126.1"/>
    </source>
</evidence>
<dbReference type="GeneID" id="107222798"/>
<feature type="signal peptide" evidence="3">
    <location>
        <begin position="1"/>
        <end position="23"/>
    </location>
</feature>
<dbReference type="RefSeq" id="XP_046591126.1">
    <property type="nucleotide sequence ID" value="XM_046735170.1"/>
</dbReference>
<keyword evidence="2" id="KW-0378">Hydrolase</keyword>
<proteinExistence type="inferred from homology"/>
<dbReference type="InterPro" id="IPR004947">
    <property type="entry name" value="DNase_II"/>
</dbReference>
<protein>
    <submittedName>
        <fullName evidence="5 6">Deoxyribonuclease-2-alpha isoform X1</fullName>
    </submittedName>
</protein>
<dbReference type="RefSeq" id="XP_046591125.1">
    <property type="nucleotide sequence ID" value="XM_046735169.1"/>
</dbReference>
<organism evidence="4 5">
    <name type="scientific">Neodiprion lecontei</name>
    <name type="common">Redheaded pine sawfly</name>
    <dbReference type="NCBI Taxonomy" id="441921"/>
    <lineage>
        <taxon>Eukaryota</taxon>
        <taxon>Metazoa</taxon>
        <taxon>Ecdysozoa</taxon>
        <taxon>Arthropoda</taxon>
        <taxon>Hexapoda</taxon>
        <taxon>Insecta</taxon>
        <taxon>Pterygota</taxon>
        <taxon>Neoptera</taxon>
        <taxon>Endopterygota</taxon>
        <taxon>Hymenoptera</taxon>
        <taxon>Tenthredinoidea</taxon>
        <taxon>Diprionidae</taxon>
        <taxon>Diprioninae</taxon>
        <taxon>Neodiprion</taxon>
    </lineage>
</organism>
<keyword evidence="4" id="KW-1185">Reference proteome</keyword>
<feature type="chain" id="PRO_5044636904" evidence="3">
    <location>
        <begin position="24"/>
        <end position="384"/>
    </location>
</feature>
<dbReference type="GO" id="GO:0004531">
    <property type="term" value="F:deoxyribonuclease II activity"/>
    <property type="evidence" value="ECO:0007669"/>
    <property type="project" value="InterPro"/>
</dbReference>
<gene>
    <name evidence="5 6 7" type="primary">LOC107222798</name>
</gene>
<dbReference type="Pfam" id="PF03265">
    <property type="entry name" value="DNase_II"/>
    <property type="match status" value="1"/>
</dbReference>
<evidence type="ECO:0000313" key="4">
    <source>
        <dbReference type="Proteomes" id="UP000829291"/>
    </source>
</evidence>
<dbReference type="CDD" id="cd09120">
    <property type="entry name" value="PLDc_DNaseII_1"/>
    <property type="match status" value="1"/>
</dbReference>
<dbReference type="KEGG" id="nlo:107222798"/>
<evidence type="ECO:0000256" key="1">
    <source>
        <dbReference type="ARBA" id="ARBA00007527"/>
    </source>
</evidence>